<sequence length="84" mass="9238">MITNLDSAYHLCQLTYPLLKESGNARSIVFNSSVASLTSIGSGTIYAACKQFIFRLRLIANLESVNEVLSRTPIQRIAETDDVS</sequence>
<keyword evidence="1" id="KW-0521">NADP</keyword>
<dbReference type="InterPro" id="IPR045000">
    <property type="entry name" value="TR"/>
</dbReference>
<organism evidence="3">
    <name type="scientific">Medicago truncatula</name>
    <name type="common">Barrel medic</name>
    <name type="synonym">Medicago tribuloides</name>
    <dbReference type="NCBI Taxonomy" id="3880"/>
    <lineage>
        <taxon>Eukaryota</taxon>
        <taxon>Viridiplantae</taxon>
        <taxon>Streptophyta</taxon>
        <taxon>Embryophyta</taxon>
        <taxon>Tracheophyta</taxon>
        <taxon>Spermatophyta</taxon>
        <taxon>Magnoliopsida</taxon>
        <taxon>eudicotyledons</taxon>
        <taxon>Gunneridae</taxon>
        <taxon>Pentapetalae</taxon>
        <taxon>rosids</taxon>
        <taxon>fabids</taxon>
        <taxon>Fabales</taxon>
        <taxon>Fabaceae</taxon>
        <taxon>Papilionoideae</taxon>
        <taxon>50 kb inversion clade</taxon>
        <taxon>NPAAA clade</taxon>
        <taxon>Hologalegina</taxon>
        <taxon>IRL clade</taxon>
        <taxon>Trifolieae</taxon>
        <taxon>Medicago</taxon>
    </lineage>
</organism>
<gene>
    <name evidence="3" type="ORF">MtrunA17_Chr3g0112161</name>
</gene>
<dbReference type="SUPFAM" id="SSF51735">
    <property type="entry name" value="NAD(P)-binding Rossmann-fold domains"/>
    <property type="match status" value="1"/>
</dbReference>
<evidence type="ECO:0000313" key="3">
    <source>
        <dbReference type="EMBL" id="RHN68277.1"/>
    </source>
</evidence>
<accession>A0A396IZA8</accession>
<dbReference type="AlphaFoldDB" id="A0A396IZA8"/>
<dbReference type="Proteomes" id="UP000265566">
    <property type="component" value="Chromosome 3"/>
</dbReference>
<dbReference type="Gene3D" id="3.40.50.720">
    <property type="entry name" value="NAD(P)-binding Rossmann-like Domain"/>
    <property type="match status" value="1"/>
</dbReference>
<dbReference type="Gramene" id="rna16611">
    <property type="protein sequence ID" value="RHN68277.1"/>
    <property type="gene ID" value="gene16611"/>
</dbReference>
<keyword evidence="2 3" id="KW-0560">Oxidoreductase</keyword>
<dbReference type="InterPro" id="IPR036291">
    <property type="entry name" value="NAD(P)-bd_dom_sf"/>
</dbReference>
<proteinExistence type="predicted"/>
<dbReference type="EC" id="1.1.1.-" evidence="3"/>
<dbReference type="EMBL" id="PSQE01000003">
    <property type="protein sequence ID" value="RHN68277.1"/>
    <property type="molecule type" value="Genomic_DNA"/>
</dbReference>
<dbReference type="GO" id="GO:0016491">
    <property type="term" value="F:oxidoreductase activity"/>
    <property type="evidence" value="ECO:0007669"/>
    <property type="project" value="UniProtKB-KW"/>
</dbReference>
<protein>
    <submittedName>
        <fullName evidence="3">Putative oxidoreductase</fullName>
        <ecNumber evidence="3">1.1.1.-</ecNumber>
    </submittedName>
</protein>
<comment type="caution">
    <text evidence="3">The sequence shown here is derived from an EMBL/GenBank/DDBJ whole genome shotgun (WGS) entry which is preliminary data.</text>
</comment>
<reference evidence="3" key="1">
    <citation type="journal article" date="2018" name="Nat. Plants">
        <title>Whole-genome landscape of Medicago truncatula symbiotic genes.</title>
        <authorList>
            <person name="Pecrix Y."/>
            <person name="Gamas P."/>
            <person name="Carrere S."/>
        </authorList>
    </citation>
    <scope>NUCLEOTIDE SEQUENCE</scope>
    <source>
        <tissue evidence="3">Leaves</tissue>
    </source>
</reference>
<name>A0A396IZA8_MEDTR</name>
<evidence type="ECO:0000256" key="1">
    <source>
        <dbReference type="ARBA" id="ARBA00022857"/>
    </source>
</evidence>
<dbReference type="PANTHER" id="PTHR42898:SF6">
    <property type="entry name" value="NADP-DEPENDENT MANNITOL DEHYDROGENASE"/>
    <property type="match status" value="1"/>
</dbReference>
<dbReference type="PANTHER" id="PTHR42898">
    <property type="entry name" value="TROPINONE REDUCTASE"/>
    <property type="match status" value="1"/>
</dbReference>
<evidence type="ECO:0000256" key="2">
    <source>
        <dbReference type="ARBA" id="ARBA00023002"/>
    </source>
</evidence>